<reference evidence="2" key="1">
    <citation type="journal article" date="2020" name="Stud. Mycol.">
        <title>101 Dothideomycetes genomes: a test case for predicting lifestyles and emergence of pathogens.</title>
        <authorList>
            <person name="Haridas S."/>
            <person name="Albert R."/>
            <person name="Binder M."/>
            <person name="Bloem J."/>
            <person name="Labutti K."/>
            <person name="Salamov A."/>
            <person name="Andreopoulos B."/>
            <person name="Baker S."/>
            <person name="Barry K."/>
            <person name="Bills G."/>
            <person name="Bluhm B."/>
            <person name="Cannon C."/>
            <person name="Castanera R."/>
            <person name="Culley D."/>
            <person name="Daum C."/>
            <person name="Ezra D."/>
            <person name="Gonzalez J."/>
            <person name="Henrissat B."/>
            <person name="Kuo A."/>
            <person name="Liang C."/>
            <person name="Lipzen A."/>
            <person name="Lutzoni F."/>
            <person name="Magnuson J."/>
            <person name="Mondo S."/>
            <person name="Nolan M."/>
            <person name="Ohm R."/>
            <person name="Pangilinan J."/>
            <person name="Park H.-J."/>
            <person name="Ramirez L."/>
            <person name="Alfaro M."/>
            <person name="Sun H."/>
            <person name="Tritt A."/>
            <person name="Yoshinaga Y."/>
            <person name="Zwiers L.-H."/>
            <person name="Turgeon B."/>
            <person name="Goodwin S."/>
            <person name="Spatafora J."/>
            <person name="Crous P."/>
            <person name="Grigoriev I."/>
        </authorList>
    </citation>
    <scope>NUCLEOTIDE SEQUENCE</scope>
    <source>
        <strain evidence="2">CBS 107.79</strain>
    </source>
</reference>
<name>A0A6A5UK78_9PLEO</name>
<dbReference type="AlphaFoldDB" id="A0A6A5UK78"/>
<dbReference type="SUPFAM" id="SSF55729">
    <property type="entry name" value="Acyl-CoA N-acyltransferases (Nat)"/>
    <property type="match status" value="1"/>
</dbReference>
<accession>A0A6A5UK78</accession>
<protein>
    <submittedName>
        <fullName evidence="2">Putative GNAT family N-acetyltransferase</fullName>
    </submittedName>
</protein>
<dbReference type="GO" id="GO:0016747">
    <property type="term" value="F:acyltransferase activity, transferring groups other than amino-acyl groups"/>
    <property type="evidence" value="ECO:0007669"/>
    <property type="project" value="InterPro"/>
</dbReference>
<dbReference type="PANTHER" id="PTHR43233:SF1">
    <property type="entry name" value="FAMILY N-ACETYLTRANSFERASE, PUTATIVE (AFU_ORTHOLOGUE AFUA_6G03350)-RELATED"/>
    <property type="match status" value="1"/>
</dbReference>
<dbReference type="InterPro" id="IPR053144">
    <property type="entry name" value="Acetyltransferase_Butenolide"/>
</dbReference>
<evidence type="ECO:0000313" key="3">
    <source>
        <dbReference type="Proteomes" id="UP000800036"/>
    </source>
</evidence>
<dbReference type="Gene3D" id="3.40.630.30">
    <property type="match status" value="1"/>
</dbReference>
<dbReference type="InterPro" id="IPR016181">
    <property type="entry name" value="Acyl_CoA_acyltransferase"/>
</dbReference>
<evidence type="ECO:0000259" key="1">
    <source>
        <dbReference type="PROSITE" id="PS51186"/>
    </source>
</evidence>
<dbReference type="EMBL" id="ML976771">
    <property type="protein sequence ID" value="KAF1965074.1"/>
    <property type="molecule type" value="Genomic_DNA"/>
</dbReference>
<sequence length="190" mass="21431">MAIGKHNVSHRTWSKDNYLISTDPALIPIPELNAAFASDMVYWATALPEDVMREMLNNSLCFGVYALPQDDGDTTNGDASEDYKLTGFARAITDFTTFLYLTDVYIAPPHQRQGLGTWLVKCVQEVIAEMPHLRRSMLFTYDWKRGVPFYEKLMGMGLMECRKPGEGEEGVGAAVMQWKGPTFPDKLKHT</sequence>
<dbReference type="OrthoDB" id="10039976at2759"/>
<keyword evidence="2" id="KW-0808">Transferase</keyword>
<dbReference type="CDD" id="cd04301">
    <property type="entry name" value="NAT_SF"/>
    <property type="match status" value="1"/>
</dbReference>
<keyword evidence="3" id="KW-1185">Reference proteome</keyword>
<feature type="domain" description="N-acetyltransferase" evidence="1">
    <location>
        <begin position="27"/>
        <end position="181"/>
    </location>
</feature>
<gene>
    <name evidence="2" type="ORF">BU23DRAFT_561406</name>
</gene>
<dbReference type="Proteomes" id="UP000800036">
    <property type="component" value="Unassembled WGS sequence"/>
</dbReference>
<organism evidence="2 3">
    <name type="scientific">Bimuria novae-zelandiae CBS 107.79</name>
    <dbReference type="NCBI Taxonomy" id="1447943"/>
    <lineage>
        <taxon>Eukaryota</taxon>
        <taxon>Fungi</taxon>
        <taxon>Dikarya</taxon>
        <taxon>Ascomycota</taxon>
        <taxon>Pezizomycotina</taxon>
        <taxon>Dothideomycetes</taxon>
        <taxon>Pleosporomycetidae</taxon>
        <taxon>Pleosporales</taxon>
        <taxon>Massarineae</taxon>
        <taxon>Didymosphaeriaceae</taxon>
        <taxon>Bimuria</taxon>
    </lineage>
</organism>
<evidence type="ECO:0000313" key="2">
    <source>
        <dbReference type="EMBL" id="KAF1965074.1"/>
    </source>
</evidence>
<dbReference type="PROSITE" id="PS51186">
    <property type="entry name" value="GNAT"/>
    <property type="match status" value="1"/>
</dbReference>
<proteinExistence type="predicted"/>
<dbReference type="PANTHER" id="PTHR43233">
    <property type="entry name" value="FAMILY N-ACETYLTRANSFERASE, PUTATIVE (AFU_ORTHOLOGUE AFUA_6G03350)-RELATED"/>
    <property type="match status" value="1"/>
</dbReference>
<dbReference type="InterPro" id="IPR000182">
    <property type="entry name" value="GNAT_dom"/>
</dbReference>
<dbReference type="Pfam" id="PF00583">
    <property type="entry name" value="Acetyltransf_1"/>
    <property type="match status" value="1"/>
</dbReference>